<protein>
    <submittedName>
        <fullName evidence="1">Uncharacterized protein</fullName>
    </submittedName>
</protein>
<evidence type="ECO:0000313" key="1">
    <source>
        <dbReference type="EMBL" id="OGG98693.1"/>
    </source>
</evidence>
<organism evidence="1 2">
    <name type="scientific">Candidatus Kuenenbacteria bacterium RIFCSPHIGHO2_12_FULL_42_14</name>
    <dbReference type="NCBI Taxonomy" id="1798563"/>
    <lineage>
        <taxon>Bacteria</taxon>
        <taxon>Candidatus Kueneniibacteriota</taxon>
    </lineage>
</organism>
<comment type="caution">
    <text evidence="1">The sequence shown here is derived from an EMBL/GenBank/DDBJ whole genome shotgun (WGS) entry which is preliminary data.</text>
</comment>
<dbReference type="EMBL" id="MFMY01000042">
    <property type="protein sequence ID" value="OGG98693.1"/>
    <property type="molecule type" value="Genomic_DNA"/>
</dbReference>
<reference evidence="1 2" key="1">
    <citation type="journal article" date="2016" name="Nat. Commun.">
        <title>Thousands of microbial genomes shed light on interconnected biogeochemical processes in an aquifer system.</title>
        <authorList>
            <person name="Anantharaman K."/>
            <person name="Brown C.T."/>
            <person name="Hug L.A."/>
            <person name="Sharon I."/>
            <person name="Castelle C.J."/>
            <person name="Probst A.J."/>
            <person name="Thomas B.C."/>
            <person name="Singh A."/>
            <person name="Wilkins M.J."/>
            <person name="Karaoz U."/>
            <person name="Brodie E.L."/>
            <person name="Williams K.H."/>
            <person name="Hubbard S.S."/>
            <person name="Banfield J.F."/>
        </authorList>
    </citation>
    <scope>NUCLEOTIDE SEQUENCE [LARGE SCALE GENOMIC DNA]</scope>
</reference>
<dbReference type="Proteomes" id="UP000176968">
    <property type="component" value="Unassembled WGS sequence"/>
</dbReference>
<accession>A0A1F6GKR7</accession>
<sequence>MFILLINIMVSDGMKIYRIFILRKFKDDSVFIADGKRQKPTQLTFKFVGFQLGIKRVLPKNLFLFFRNIFDVTG</sequence>
<name>A0A1F6GKR7_9BACT</name>
<dbReference type="AlphaFoldDB" id="A0A1F6GKR7"/>
<gene>
    <name evidence="1" type="ORF">A3E04_00400</name>
</gene>
<evidence type="ECO:0000313" key="2">
    <source>
        <dbReference type="Proteomes" id="UP000176968"/>
    </source>
</evidence>
<proteinExistence type="predicted"/>